<dbReference type="RefSeq" id="WP_196150118.1">
    <property type="nucleotide sequence ID" value="NZ_JADMLG010000006.1"/>
</dbReference>
<accession>A0A931N0Y1</accession>
<proteinExistence type="predicted"/>
<reference evidence="2" key="1">
    <citation type="submission" date="2020-11" db="EMBL/GenBank/DDBJ databases">
        <title>Nocardia NEAU-351.nov., a novel actinomycete isolated from the cow dung.</title>
        <authorList>
            <person name="Zhang X."/>
        </authorList>
    </citation>
    <scope>NUCLEOTIDE SEQUENCE</scope>
    <source>
        <strain evidence="2">NEAU-351</strain>
    </source>
</reference>
<keyword evidence="3" id="KW-1185">Reference proteome</keyword>
<feature type="domain" description="SnoaL-like" evidence="1">
    <location>
        <begin position="8"/>
        <end position="117"/>
    </location>
</feature>
<dbReference type="Proteomes" id="UP000655751">
    <property type="component" value="Unassembled WGS sequence"/>
</dbReference>
<dbReference type="AlphaFoldDB" id="A0A931N0Y1"/>
<dbReference type="Gene3D" id="3.10.450.50">
    <property type="match status" value="1"/>
</dbReference>
<protein>
    <submittedName>
        <fullName evidence="2">Nuclear transport factor 2 family protein</fullName>
    </submittedName>
</protein>
<dbReference type="InterPro" id="IPR037401">
    <property type="entry name" value="SnoaL-like"/>
</dbReference>
<name>A0A931N0Y1_9NOCA</name>
<evidence type="ECO:0000259" key="1">
    <source>
        <dbReference type="Pfam" id="PF12680"/>
    </source>
</evidence>
<evidence type="ECO:0000313" key="3">
    <source>
        <dbReference type="Proteomes" id="UP000655751"/>
    </source>
</evidence>
<dbReference type="EMBL" id="JADMLG010000006">
    <property type="protein sequence ID" value="MBH0777785.1"/>
    <property type="molecule type" value="Genomic_DNA"/>
</dbReference>
<sequence length="137" mass="15801">MQSPREVVERLFQELPARDADRFVALLAPDAVFEIPFAVPGMPTRLRGRDEIRRHLEQRWSGLTDIQVHGIHPVVYETTDPEVVLVENEVDMSRPNAPRERVRTSVNVIRVRDGEVVLFRDYMDTARTARLSTHQTS</sequence>
<evidence type="ECO:0000313" key="2">
    <source>
        <dbReference type="EMBL" id="MBH0777785.1"/>
    </source>
</evidence>
<dbReference type="InterPro" id="IPR032710">
    <property type="entry name" value="NTF2-like_dom_sf"/>
</dbReference>
<dbReference type="CDD" id="cd00531">
    <property type="entry name" value="NTF2_like"/>
    <property type="match status" value="1"/>
</dbReference>
<comment type="caution">
    <text evidence="2">The sequence shown here is derived from an EMBL/GenBank/DDBJ whole genome shotgun (WGS) entry which is preliminary data.</text>
</comment>
<dbReference type="Pfam" id="PF12680">
    <property type="entry name" value="SnoaL_2"/>
    <property type="match status" value="1"/>
</dbReference>
<organism evidence="2 3">
    <name type="scientific">Nocardia bovistercoris</name>
    <dbReference type="NCBI Taxonomy" id="2785916"/>
    <lineage>
        <taxon>Bacteria</taxon>
        <taxon>Bacillati</taxon>
        <taxon>Actinomycetota</taxon>
        <taxon>Actinomycetes</taxon>
        <taxon>Mycobacteriales</taxon>
        <taxon>Nocardiaceae</taxon>
        <taxon>Nocardia</taxon>
    </lineage>
</organism>
<dbReference type="SUPFAM" id="SSF54427">
    <property type="entry name" value="NTF2-like"/>
    <property type="match status" value="1"/>
</dbReference>
<gene>
    <name evidence="2" type="ORF">IT779_16030</name>
</gene>